<evidence type="ECO:0000256" key="1">
    <source>
        <dbReference type="SAM" id="MobiDB-lite"/>
    </source>
</evidence>
<feature type="region of interest" description="Disordered" evidence="1">
    <location>
        <begin position="79"/>
        <end position="103"/>
    </location>
</feature>
<accession>F0W034</accession>
<dbReference type="PANTHER" id="PTHR35512:SF1">
    <property type="entry name" value="OS11G0550900 PROTEIN"/>
    <property type="match status" value="1"/>
</dbReference>
<dbReference type="EMBL" id="FR824048">
    <property type="protein sequence ID" value="CCA14405.1"/>
    <property type="molecule type" value="Genomic_DNA"/>
</dbReference>
<protein>
    <submittedName>
        <fullName evidence="2">Sulfataselike protein putative</fullName>
    </submittedName>
</protein>
<dbReference type="AlphaFoldDB" id="F0W034"/>
<reference evidence="2" key="1">
    <citation type="journal article" date="2011" name="PLoS Biol.">
        <title>Gene gain and loss during evolution of obligate parasitism in the white rust pathogen of Arabidopsis thaliana.</title>
        <authorList>
            <person name="Kemen E."/>
            <person name="Gardiner A."/>
            <person name="Schultz-Larsen T."/>
            <person name="Kemen A.C."/>
            <person name="Balmuth A.L."/>
            <person name="Robert-Seilaniantz A."/>
            <person name="Bailey K."/>
            <person name="Holub E."/>
            <person name="Studholme D.J."/>
            <person name="Maclean D."/>
            <person name="Jones J.D."/>
        </authorList>
    </citation>
    <scope>NUCLEOTIDE SEQUENCE</scope>
</reference>
<proteinExistence type="predicted"/>
<evidence type="ECO:0000313" key="2">
    <source>
        <dbReference type="EMBL" id="CCA14405.1"/>
    </source>
</evidence>
<sequence length="224" mass="24277">MVSWGEVILTLTAASYVIGRKELPKIGNIAGVYTGRAVGALIRAKKEFFDATKDSKVVQMQRQLQKGLDELNDIRQELASVGSMKRPYQPEGSNKAGSQRNVTQSDLEAANNIQPDSSVTYKNEVSRPDQLASASWGSSLSLASSHSLETSDVHRSKSDSAALAVAEMKLSRRDNTYTTRIESLEGGADYVSASIVDSLLIKPLDGHVKDEKSSQDQSAKVTDE</sequence>
<dbReference type="PANTHER" id="PTHR35512">
    <property type="entry name" value="OS11G0550900 PROTEIN"/>
    <property type="match status" value="1"/>
</dbReference>
<name>F0W034_9STRA</name>
<reference evidence="2" key="2">
    <citation type="submission" date="2011-02" db="EMBL/GenBank/DDBJ databases">
        <authorList>
            <person name="MacLean D."/>
        </authorList>
    </citation>
    <scope>NUCLEOTIDE SEQUENCE</scope>
</reference>
<dbReference type="HOGENOM" id="CLU_1368602_0_0_1"/>
<gene>
    <name evidence="2" type="primary">AlNc14C3G503</name>
    <name evidence="2" type="ORF">ALNC14_005480</name>
</gene>
<feature type="compositionally biased region" description="Polar residues" evidence="1">
    <location>
        <begin position="91"/>
        <end position="103"/>
    </location>
</feature>
<organism evidence="2">
    <name type="scientific">Albugo laibachii Nc14</name>
    <dbReference type="NCBI Taxonomy" id="890382"/>
    <lineage>
        <taxon>Eukaryota</taxon>
        <taxon>Sar</taxon>
        <taxon>Stramenopiles</taxon>
        <taxon>Oomycota</taxon>
        <taxon>Peronosporomycetes</taxon>
        <taxon>Albuginales</taxon>
        <taxon>Albuginaceae</taxon>
        <taxon>Albugo</taxon>
    </lineage>
</organism>